<keyword evidence="2" id="KW-1185">Reference proteome</keyword>
<organism evidence="1 2">
    <name type="scientific">Plasmopara halstedii</name>
    <name type="common">Downy mildew of sunflower</name>
    <dbReference type="NCBI Taxonomy" id="4781"/>
    <lineage>
        <taxon>Eukaryota</taxon>
        <taxon>Sar</taxon>
        <taxon>Stramenopiles</taxon>
        <taxon>Oomycota</taxon>
        <taxon>Peronosporomycetes</taxon>
        <taxon>Peronosporales</taxon>
        <taxon>Peronosporaceae</taxon>
        <taxon>Plasmopara</taxon>
    </lineage>
</organism>
<protein>
    <submittedName>
        <fullName evidence="1">Uncharacterized protein</fullName>
    </submittedName>
</protein>
<name>A0A0P1AQH7_PLAHL</name>
<dbReference type="Proteomes" id="UP000054928">
    <property type="component" value="Unassembled WGS sequence"/>
</dbReference>
<dbReference type="GeneID" id="36409095"/>
<dbReference type="EMBL" id="CCYD01000810">
    <property type="protein sequence ID" value="CEG43748.1"/>
    <property type="molecule type" value="Genomic_DNA"/>
</dbReference>
<sequence length="93" mass="10744">MHCAFDTLDRLARTVSRPRYISCIDAKCSGLDYFLQLIYRLHYSTIRFLNLNEKKIRRTASTAKAQVNQTRESCFPPALFKPEQDDIIGTVSD</sequence>
<dbReference type="AlphaFoldDB" id="A0A0P1AQH7"/>
<proteinExistence type="predicted"/>
<reference evidence="2" key="1">
    <citation type="submission" date="2014-09" db="EMBL/GenBank/DDBJ databases">
        <authorList>
            <person name="Sharma Rahul"/>
            <person name="Thines Marco"/>
        </authorList>
    </citation>
    <scope>NUCLEOTIDE SEQUENCE [LARGE SCALE GENOMIC DNA]</scope>
</reference>
<dbReference type="RefSeq" id="XP_024580117.1">
    <property type="nucleotide sequence ID" value="XM_024729773.1"/>
</dbReference>
<evidence type="ECO:0000313" key="1">
    <source>
        <dbReference type="EMBL" id="CEG43748.1"/>
    </source>
</evidence>
<accession>A0A0P1AQH7</accession>
<evidence type="ECO:0000313" key="2">
    <source>
        <dbReference type="Proteomes" id="UP000054928"/>
    </source>
</evidence>